<sequence length="966" mass="108183">MCGVEKMDEEEDNNFVADESTEGHEVILFEAPEVDAFVGERHSSVKGLQCLSEVSYTDNKLDLPIPGLPMQHYHKIQESIYSVVDVSLEYDINQMPYTCEDDGSMQGRTSSNHNLFPTLEDHETNLRTITDFLKEHRFLSLLESMETQTASNEMEAFGSVKCDIFEVPSDHCISKECINSEVISSDSMLLVDNITIVDTLCYQEGSAVCSFPTEPITFEELEFVGTHSSQLCEIFFNMKKSIESENCDLMIQKELKFRNLNELNCLLEYSCLEDLDSHTRNLDMELSEDGKPILDFILSDFTLFKTDEYQESLILLPEGLPGSSSMCPGGKFPKPSMLRQLDAENGGKASALFKFMSQLNDLDLFLNPGKATAKERKKGPSEATDQVSTLHPFVPSAVNSKCTQGSNVSGPVTVVVVNTQNFDKEMIVSRRSVYNKIPAMEKDGKEVVERDIDLPVDVLMNSAMCLAWSLRGNSSSGLYAAAAGLGIDLQIFCSYSSELTSEIILSSVLHATKASRSICPKMPESETIAETFLTKFPSINPLTAHAMLSFGGTLVEFLEYSNERRILALQQHRIPDESISLFTNSDKYHLSPHSERKRRKYVHSPPKMDTCMEGEWQFQLEDEKDCWTPDVKEILDELRQSISHLADFSGHKQKSNANVAFDSSGVPKPYDAPQHSRAAKGSDVNENRCKDFMGDILDLTNSSSSENEIPPAKKSVYFRSWLREEDQDLITRPKAASKLAYGGNSLFSFPTASEINPETDLWESFKDHGESSSQEFKGFYDNVYNQWKLSSEDQSTDLKEFPAQRSRAGSSVRLPPEEMPNSGPSSLSRNVHSETPLSIATHSSEPQTSSPWTMEFLSGIRERSRLRKLSLQSDISPAALGYAIDVSKGTKRKSPSVVNFFKYQGHHTRDRRSGPMKQKPPTWSSSASRIGRVQTLSFANNGSGSQTRLVWTDGGVRRLNKRMRNQ</sequence>
<comment type="caution">
    <text evidence="2">The sequence shown here is derived from an EMBL/GenBank/DDBJ whole genome shotgun (WGS) entry which is preliminary data.</text>
</comment>
<protein>
    <recommendedName>
        <fullName evidence="4">Protein SHORTAGE IN CHIASMATA 1</fullName>
    </recommendedName>
</protein>
<dbReference type="PANTHER" id="PTHR35764">
    <property type="entry name" value="PROTEIN SHORTAGE IN CHIASMATA 1"/>
    <property type="match status" value="1"/>
</dbReference>
<feature type="region of interest" description="Disordered" evidence="1">
    <location>
        <begin position="795"/>
        <end position="851"/>
    </location>
</feature>
<keyword evidence="3" id="KW-1185">Reference proteome</keyword>
<dbReference type="PANTHER" id="PTHR35764:SF1">
    <property type="entry name" value="PROTEIN SHORTAGE IN CHIASMATA 1"/>
    <property type="match status" value="1"/>
</dbReference>
<dbReference type="InterPro" id="IPR038824">
    <property type="entry name" value="SHOC1-like"/>
</dbReference>
<dbReference type="GO" id="GO:0000712">
    <property type="term" value="P:resolution of meiotic recombination intermediates"/>
    <property type="evidence" value="ECO:0007669"/>
    <property type="project" value="TreeGrafter"/>
</dbReference>
<name>A0AAV0J0R3_9ROSI</name>
<accession>A0AAV0J0R3</accession>
<dbReference type="EMBL" id="CAMGYJ010000004">
    <property type="protein sequence ID" value="CAI0403366.1"/>
    <property type="molecule type" value="Genomic_DNA"/>
</dbReference>
<evidence type="ECO:0000313" key="2">
    <source>
        <dbReference type="EMBL" id="CAI0403366.1"/>
    </source>
</evidence>
<proteinExistence type="predicted"/>
<feature type="compositionally biased region" description="Polar residues" evidence="1">
    <location>
        <begin position="822"/>
        <end position="851"/>
    </location>
</feature>
<reference evidence="2" key="1">
    <citation type="submission" date="2022-08" db="EMBL/GenBank/DDBJ databases">
        <authorList>
            <person name="Gutierrez-Valencia J."/>
        </authorList>
    </citation>
    <scope>NUCLEOTIDE SEQUENCE</scope>
</reference>
<evidence type="ECO:0008006" key="4">
    <source>
        <dbReference type="Google" id="ProtNLM"/>
    </source>
</evidence>
<dbReference type="AlphaFoldDB" id="A0AAV0J0R3"/>
<feature type="region of interest" description="Disordered" evidence="1">
    <location>
        <begin position="905"/>
        <end position="929"/>
    </location>
</feature>
<evidence type="ECO:0000313" key="3">
    <source>
        <dbReference type="Proteomes" id="UP001154282"/>
    </source>
</evidence>
<organism evidence="2 3">
    <name type="scientific">Linum tenue</name>
    <dbReference type="NCBI Taxonomy" id="586396"/>
    <lineage>
        <taxon>Eukaryota</taxon>
        <taxon>Viridiplantae</taxon>
        <taxon>Streptophyta</taxon>
        <taxon>Embryophyta</taxon>
        <taxon>Tracheophyta</taxon>
        <taxon>Spermatophyta</taxon>
        <taxon>Magnoliopsida</taxon>
        <taxon>eudicotyledons</taxon>
        <taxon>Gunneridae</taxon>
        <taxon>Pentapetalae</taxon>
        <taxon>rosids</taxon>
        <taxon>fabids</taxon>
        <taxon>Malpighiales</taxon>
        <taxon>Linaceae</taxon>
        <taxon>Linum</taxon>
    </lineage>
</organism>
<dbReference type="Proteomes" id="UP001154282">
    <property type="component" value="Unassembled WGS sequence"/>
</dbReference>
<gene>
    <name evidence="2" type="ORF">LITE_LOCUS12012</name>
</gene>
<evidence type="ECO:0000256" key="1">
    <source>
        <dbReference type="SAM" id="MobiDB-lite"/>
    </source>
</evidence>